<keyword evidence="1" id="KW-0472">Membrane</keyword>
<evidence type="ECO:0000256" key="1">
    <source>
        <dbReference type="SAM" id="Phobius"/>
    </source>
</evidence>
<name>A0A1H8EYE7_9PROT</name>
<accession>A0A1H8EYE7</accession>
<sequence>METIVSITNNKVVTTTQIIAKHFGRSHDELVHSLRYLMRDCGTAFSKENFFEQDCGYSLWITYPGFLVISGLFLGARNARIKIDFIDAFVKVQKEIDTCKHHIPQARRGELLFMRPEWTRTAHYESARM</sequence>
<dbReference type="AlphaFoldDB" id="A0A1H8EYE7"/>
<evidence type="ECO:0000313" key="3">
    <source>
        <dbReference type="Proteomes" id="UP000199459"/>
    </source>
</evidence>
<gene>
    <name evidence="2" type="ORF">SAMN05216325_11122</name>
</gene>
<protein>
    <recommendedName>
        <fullName evidence="4">Phage regulatory protein, rha family</fullName>
    </recommendedName>
</protein>
<keyword evidence="1" id="KW-0812">Transmembrane</keyword>
<reference evidence="2 3" key="1">
    <citation type="submission" date="2016-10" db="EMBL/GenBank/DDBJ databases">
        <authorList>
            <person name="de Groot N.N."/>
        </authorList>
    </citation>
    <scope>NUCLEOTIDE SEQUENCE [LARGE SCALE GENOMIC DNA]</scope>
    <source>
        <strain evidence="2 3">Nm22</strain>
    </source>
</reference>
<dbReference type="OrthoDB" id="79831at2"/>
<organism evidence="2 3">
    <name type="scientific">Nitrosomonas marina</name>
    <dbReference type="NCBI Taxonomy" id="917"/>
    <lineage>
        <taxon>Bacteria</taxon>
        <taxon>Pseudomonadati</taxon>
        <taxon>Pseudomonadota</taxon>
        <taxon>Betaproteobacteria</taxon>
        <taxon>Nitrosomonadales</taxon>
        <taxon>Nitrosomonadaceae</taxon>
        <taxon>Nitrosomonas</taxon>
    </lineage>
</organism>
<dbReference type="EMBL" id="FOCP01000011">
    <property type="protein sequence ID" value="SEN24522.1"/>
    <property type="molecule type" value="Genomic_DNA"/>
</dbReference>
<dbReference type="RefSeq" id="WP_090631571.1">
    <property type="nucleotide sequence ID" value="NZ_FOCP01000011.1"/>
</dbReference>
<feature type="transmembrane region" description="Helical" evidence="1">
    <location>
        <begin position="57"/>
        <end position="76"/>
    </location>
</feature>
<keyword evidence="1" id="KW-1133">Transmembrane helix</keyword>
<dbReference type="Proteomes" id="UP000199459">
    <property type="component" value="Unassembled WGS sequence"/>
</dbReference>
<evidence type="ECO:0000313" key="2">
    <source>
        <dbReference type="EMBL" id="SEN24522.1"/>
    </source>
</evidence>
<evidence type="ECO:0008006" key="4">
    <source>
        <dbReference type="Google" id="ProtNLM"/>
    </source>
</evidence>
<proteinExistence type="predicted"/>